<keyword evidence="2" id="KW-1185">Reference proteome</keyword>
<organism evidence="1 2">
    <name type="scientific">Gossypium arboreum</name>
    <name type="common">Tree cotton</name>
    <name type="synonym">Gossypium nanking</name>
    <dbReference type="NCBI Taxonomy" id="29729"/>
    <lineage>
        <taxon>Eukaryota</taxon>
        <taxon>Viridiplantae</taxon>
        <taxon>Streptophyta</taxon>
        <taxon>Embryophyta</taxon>
        <taxon>Tracheophyta</taxon>
        <taxon>Spermatophyta</taxon>
        <taxon>Magnoliopsida</taxon>
        <taxon>eudicotyledons</taxon>
        <taxon>Gunneridae</taxon>
        <taxon>Pentapetalae</taxon>
        <taxon>rosids</taxon>
        <taxon>malvids</taxon>
        <taxon>Malvales</taxon>
        <taxon>Malvaceae</taxon>
        <taxon>Malvoideae</taxon>
        <taxon>Gossypium</taxon>
    </lineage>
</organism>
<protein>
    <submittedName>
        <fullName evidence="1">Uncharacterized protein</fullName>
    </submittedName>
</protein>
<sequence length="119" mass="13531">MLIWRSVLMYVDGVRETQLDSYCKLLIIIWTGLQVALVLLDLKYLVNDLDLVLIEKNNVFEIKNLIAGCSAEGNARFRLSSRGTCRRSTIKEILVTGFGLMTMFCMAEAGFKFKSFIQP</sequence>
<gene>
    <name evidence="1" type="ORF">PVK06_015377</name>
</gene>
<dbReference type="EMBL" id="JARKNE010000005">
    <property type="protein sequence ID" value="KAK5831579.1"/>
    <property type="molecule type" value="Genomic_DNA"/>
</dbReference>
<dbReference type="Proteomes" id="UP001358586">
    <property type="component" value="Chromosome 5"/>
</dbReference>
<evidence type="ECO:0000313" key="2">
    <source>
        <dbReference type="Proteomes" id="UP001358586"/>
    </source>
</evidence>
<proteinExistence type="predicted"/>
<evidence type="ECO:0000313" key="1">
    <source>
        <dbReference type="EMBL" id="KAK5831579.1"/>
    </source>
</evidence>
<reference evidence="1 2" key="1">
    <citation type="submission" date="2023-03" db="EMBL/GenBank/DDBJ databases">
        <title>WGS of Gossypium arboreum.</title>
        <authorList>
            <person name="Yu D."/>
        </authorList>
    </citation>
    <scope>NUCLEOTIDE SEQUENCE [LARGE SCALE GENOMIC DNA]</scope>
    <source>
        <tissue evidence="1">Leaf</tissue>
    </source>
</reference>
<name>A0ABR0PX29_GOSAR</name>
<accession>A0ABR0PX29</accession>
<comment type="caution">
    <text evidence="1">The sequence shown here is derived from an EMBL/GenBank/DDBJ whole genome shotgun (WGS) entry which is preliminary data.</text>
</comment>